<proteinExistence type="predicted"/>
<protein>
    <submittedName>
        <fullName evidence="1">Uncharacterized protein</fullName>
    </submittedName>
</protein>
<accession>A0A835ML36</accession>
<comment type="caution">
    <text evidence="1">The sequence shown here is derived from an EMBL/GenBank/DDBJ whole genome shotgun (WGS) entry which is preliminary data.</text>
</comment>
<evidence type="ECO:0000313" key="2">
    <source>
        <dbReference type="Proteomes" id="UP000657918"/>
    </source>
</evidence>
<sequence length="118" mass="12516">MCVDFHSSLPVAPSIGSTLSPVRKPSRFLPVRVYLTRRDQLKYVAGPSSFKSIGGSSTFTDGGLVALSPVDILINCIKVARSAGPNFFTISSIGFLLASINPTRIQVSRSQPCPSSSS</sequence>
<evidence type="ECO:0000313" key="1">
    <source>
        <dbReference type="EMBL" id="KAF9667819.1"/>
    </source>
</evidence>
<dbReference type="AlphaFoldDB" id="A0A835ML36"/>
<organism evidence="1 2">
    <name type="scientific">Salix dunnii</name>
    <dbReference type="NCBI Taxonomy" id="1413687"/>
    <lineage>
        <taxon>Eukaryota</taxon>
        <taxon>Viridiplantae</taxon>
        <taxon>Streptophyta</taxon>
        <taxon>Embryophyta</taxon>
        <taxon>Tracheophyta</taxon>
        <taxon>Spermatophyta</taxon>
        <taxon>Magnoliopsida</taxon>
        <taxon>eudicotyledons</taxon>
        <taxon>Gunneridae</taxon>
        <taxon>Pentapetalae</taxon>
        <taxon>rosids</taxon>
        <taxon>fabids</taxon>
        <taxon>Malpighiales</taxon>
        <taxon>Salicaceae</taxon>
        <taxon>Saliceae</taxon>
        <taxon>Salix</taxon>
    </lineage>
</organism>
<dbReference type="Proteomes" id="UP000657918">
    <property type="component" value="Unassembled WGS sequence"/>
</dbReference>
<gene>
    <name evidence="1" type="ORF">SADUNF_Sadunf15G0063000</name>
</gene>
<keyword evidence="2" id="KW-1185">Reference proteome</keyword>
<dbReference type="EMBL" id="JADGMS010000015">
    <property type="protein sequence ID" value="KAF9667819.1"/>
    <property type="molecule type" value="Genomic_DNA"/>
</dbReference>
<reference evidence="1 2" key="1">
    <citation type="submission" date="2020-10" db="EMBL/GenBank/DDBJ databases">
        <title>Plant Genome Project.</title>
        <authorList>
            <person name="Zhang R.-G."/>
        </authorList>
    </citation>
    <scope>NUCLEOTIDE SEQUENCE [LARGE SCALE GENOMIC DNA]</scope>
    <source>
        <strain evidence="1">FAFU-HL-1</strain>
        <tissue evidence="1">Leaf</tissue>
    </source>
</reference>
<name>A0A835ML36_9ROSI</name>